<evidence type="ECO:0000256" key="4">
    <source>
        <dbReference type="ARBA" id="ARBA00022989"/>
    </source>
</evidence>
<keyword evidence="8" id="KW-1185">Reference proteome</keyword>
<evidence type="ECO:0000256" key="2">
    <source>
        <dbReference type="ARBA" id="ARBA00022692"/>
    </source>
</evidence>
<feature type="transmembrane region" description="Helical" evidence="6">
    <location>
        <begin position="21"/>
        <end position="37"/>
    </location>
</feature>
<feature type="transmembrane region" description="Helical" evidence="6">
    <location>
        <begin position="253"/>
        <end position="272"/>
    </location>
</feature>
<feature type="transmembrane region" description="Helical" evidence="6">
    <location>
        <begin position="105"/>
        <end position="122"/>
    </location>
</feature>
<evidence type="ECO:0000313" key="8">
    <source>
        <dbReference type="Proteomes" id="UP000199662"/>
    </source>
</evidence>
<sequence>MVWIISQPLFLKIMMISMRQKLILIPNLILLFGTIILELKKYPVFDFTSLPWIGAVIFLSFVIDNLLRKYRSSADLYLFPLVMFFLSIGLIMIDRLKPSLFIPQLRWALCGMATFMAVLYLAKQIALLKNYQYIIGLCSLLCLCSTLFFGTDIGGNRNWILLGPFSVQPSEFAKIMIIIFLAAYLTDHKNVLALPSNKFLLLRLPPLRFIAPLVVIWGMAVLMFVIQHDLGSALLFFGIAILMTYMATGNKSYVFLALIFFGLSSTISYFLFSHVRVRIAIWLHPWTDPTGQAYQIVQSLFAFGSGGILGSGFSSGYPFLIPEVHTDFIFSAIAEEFGLVGSIFLILGYLTLFYRGINIALHCKNEMNMLLASGLAASLALQVFIILAGVTKLLPLTGITLPFISYGGSSMVSSFIIIGLLFALSTKENNNA</sequence>
<organism evidence="7 8">
    <name type="scientific">Propionispira arboris</name>
    <dbReference type="NCBI Taxonomy" id="84035"/>
    <lineage>
        <taxon>Bacteria</taxon>
        <taxon>Bacillati</taxon>
        <taxon>Bacillota</taxon>
        <taxon>Negativicutes</taxon>
        <taxon>Selenomonadales</taxon>
        <taxon>Selenomonadaceae</taxon>
        <taxon>Propionispira</taxon>
    </lineage>
</organism>
<dbReference type="EMBL" id="FNZK01000003">
    <property type="protein sequence ID" value="SEJ11243.1"/>
    <property type="molecule type" value="Genomic_DNA"/>
</dbReference>
<feature type="transmembrane region" description="Helical" evidence="6">
    <location>
        <begin position="369"/>
        <end position="391"/>
    </location>
</feature>
<feature type="transmembrane region" description="Helical" evidence="6">
    <location>
        <begin position="403"/>
        <end position="424"/>
    </location>
</feature>
<dbReference type="Proteomes" id="UP000199662">
    <property type="component" value="Unassembled WGS sequence"/>
</dbReference>
<gene>
    <name evidence="7" type="ORF">SAMN05660742_103203</name>
</gene>
<dbReference type="GO" id="GO:0032153">
    <property type="term" value="C:cell division site"/>
    <property type="evidence" value="ECO:0007669"/>
    <property type="project" value="TreeGrafter"/>
</dbReference>
<keyword evidence="3" id="KW-0133">Cell shape</keyword>
<dbReference type="GO" id="GO:0008360">
    <property type="term" value="P:regulation of cell shape"/>
    <property type="evidence" value="ECO:0007669"/>
    <property type="project" value="UniProtKB-KW"/>
</dbReference>
<dbReference type="PANTHER" id="PTHR30474">
    <property type="entry name" value="CELL CYCLE PROTEIN"/>
    <property type="match status" value="1"/>
</dbReference>
<evidence type="ECO:0000256" key="1">
    <source>
        <dbReference type="ARBA" id="ARBA00004141"/>
    </source>
</evidence>
<comment type="subcellular location">
    <subcellularLocation>
        <location evidence="1">Membrane</location>
        <topology evidence="1">Multi-pass membrane protein</topology>
    </subcellularLocation>
</comment>
<protein>
    <submittedName>
        <fullName evidence="7">Cell division protein FtsW, lipid II flippase</fullName>
    </submittedName>
</protein>
<evidence type="ECO:0000256" key="6">
    <source>
        <dbReference type="SAM" id="Phobius"/>
    </source>
</evidence>
<evidence type="ECO:0000256" key="5">
    <source>
        <dbReference type="ARBA" id="ARBA00023136"/>
    </source>
</evidence>
<dbReference type="GO" id="GO:0005886">
    <property type="term" value="C:plasma membrane"/>
    <property type="evidence" value="ECO:0007669"/>
    <property type="project" value="TreeGrafter"/>
</dbReference>
<keyword evidence="2 6" id="KW-0812">Transmembrane</keyword>
<feature type="transmembrane region" description="Helical" evidence="6">
    <location>
        <begin position="232"/>
        <end position="248"/>
    </location>
</feature>
<reference evidence="7 8" key="1">
    <citation type="submission" date="2016-10" db="EMBL/GenBank/DDBJ databases">
        <authorList>
            <person name="de Groot N.N."/>
        </authorList>
    </citation>
    <scope>NUCLEOTIDE SEQUENCE [LARGE SCALE GENOMIC DNA]</scope>
    <source>
        <strain evidence="7 8">DSM 2179</strain>
    </source>
</reference>
<evidence type="ECO:0000313" key="7">
    <source>
        <dbReference type="EMBL" id="SEJ11243.1"/>
    </source>
</evidence>
<feature type="transmembrane region" description="Helical" evidence="6">
    <location>
        <begin position="337"/>
        <end position="357"/>
    </location>
</feature>
<keyword evidence="7" id="KW-0132">Cell division</keyword>
<feature type="transmembrane region" description="Helical" evidence="6">
    <location>
        <begin position="49"/>
        <end position="67"/>
    </location>
</feature>
<dbReference type="Pfam" id="PF01098">
    <property type="entry name" value="FTSW_RODA_SPOVE"/>
    <property type="match status" value="1"/>
</dbReference>
<accession>A0A1H6W2W0</accession>
<evidence type="ECO:0000256" key="3">
    <source>
        <dbReference type="ARBA" id="ARBA00022960"/>
    </source>
</evidence>
<feature type="transmembrane region" description="Helical" evidence="6">
    <location>
        <begin position="207"/>
        <end position="226"/>
    </location>
</feature>
<dbReference type="AlphaFoldDB" id="A0A1H6W2W0"/>
<keyword evidence="7" id="KW-0131">Cell cycle</keyword>
<dbReference type="InterPro" id="IPR001182">
    <property type="entry name" value="FtsW/RodA"/>
</dbReference>
<feature type="transmembrane region" description="Helical" evidence="6">
    <location>
        <begin position="74"/>
        <end position="93"/>
    </location>
</feature>
<dbReference type="GO" id="GO:0015648">
    <property type="term" value="F:lipid-linked peptidoglycan transporter activity"/>
    <property type="evidence" value="ECO:0007669"/>
    <property type="project" value="TreeGrafter"/>
</dbReference>
<dbReference type="PANTHER" id="PTHR30474:SF3">
    <property type="entry name" value="PEPTIDOGLYCAN GLYCOSYLTRANSFERASE RODA"/>
    <property type="match status" value="1"/>
</dbReference>
<dbReference type="GO" id="GO:0051301">
    <property type="term" value="P:cell division"/>
    <property type="evidence" value="ECO:0007669"/>
    <property type="project" value="UniProtKB-KW"/>
</dbReference>
<feature type="transmembrane region" description="Helical" evidence="6">
    <location>
        <begin position="134"/>
        <end position="151"/>
    </location>
</feature>
<name>A0A1H6W2W0_9FIRM</name>
<dbReference type="STRING" id="84035.SAMN05660742_103203"/>
<keyword evidence="4 6" id="KW-1133">Transmembrane helix</keyword>
<proteinExistence type="predicted"/>
<keyword evidence="5 6" id="KW-0472">Membrane</keyword>